<keyword evidence="3" id="KW-1185">Reference proteome</keyword>
<reference evidence="3" key="1">
    <citation type="journal article" date="2019" name="Int. J. Syst. Evol. Microbiol.">
        <title>The Global Catalogue of Microorganisms (GCM) 10K type strain sequencing project: providing services to taxonomists for standard genome sequencing and annotation.</title>
        <authorList>
            <consortium name="The Broad Institute Genomics Platform"/>
            <consortium name="The Broad Institute Genome Sequencing Center for Infectious Disease"/>
            <person name="Wu L."/>
            <person name="Ma J."/>
        </authorList>
    </citation>
    <scope>NUCLEOTIDE SEQUENCE [LARGE SCALE GENOMIC DNA]</scope>
    <source>
        <strain evidence="3">CCUG 62974</strain>
    </source>
</reference>
<sequence>MKRTVIATISCMALTAGLLTVAAPALAMNKAEFVDVVVRGFHATKSDVKLSNTTSGAVETVNWTLVAGGVEVADGLGSAVGNGGDETVAIPETLDLGSVQDGETVTVNATAIETNGLGLQIGTATTTAQLHCSLNAGGDGVCTP</sequence>
<evidence type="ECO:0000313" key="3">
    <source>
        <dbReference type="Proteomes" id="UP001597024"/>
    </source>
</evidence>
<name>A0ABW3DUF9_9ACTN</name>
<proteinExistence type="predicted"/>
<accession>A0ABW3DUF9</accession>
<comment type="caution">
    <text evidence="2">The sequence shown here is derived from an EMBL/GenBank/DDBJ whole genome shotgun (WGS) entry which is preliminary data.</text>
</comment>
<dbReference type="EMBL" id="JBHTHX010000577">
    <property type="protein sequence ID" value="MFD0886328.1"/>
    <property type="molecule type" value="Genomic_DNA"/>
</dbReference>
<feature type="chain" id="PRO_5047304990" evidence="1">
    <location>
        <begin position="28"/>
        <end position="144"/>
    </location>
</feature>
<keyword evidence="1" id="KW-0732">Signal</keyword>
<organism evidence="2 3">
    <name type="scientific">Streptosporangium algeriense</name>
    <dbReference type="NCBI Taxonomy" id="1682748"/>
    <lineage>
        <taxon>Bacteria</taxon>
        <taxon>Bacillati</taxon>
        <taxon>Actinomycetota</taxon>
        <taxon>Actinomycetes</taxon>
        <taxon>Streptosporangiales</taxon>
        <taxon>Streptosporangiaceae</taxon>
        <taxon>Streptosporangium</taxon>
    </lineage>
</organism>
<gene>
    <name evidence="2" type="ORF">ACFQ08_17415</name>
</gene>
<evidence type="ECO:0000313" key="2">
    <source>
        <dbReference type="EMBL" id="MFD0886328.1"/>
    </source>
</evidence>
<dbReference type="Proteomes" id="UP001597024">
    <property type="component" value="Unassembled WGS sequence"/>
</dbReference>
<feature type="signal peptide" evidence="1">
    <location>
        <begin position="1"/>
        <end position="27"/>
    </location>
</feature>
<protein>
    <submittedName>
        <fullName evidence="2">Uncharacterized protein</fullName>
    </submittedName>
</protein>
<evidence type="ECO:0000256" key="1">
    <source>
        <dbReference type="SAM" id="SignalP"/>
    </source>
</evidence>